<organism evidence="2 3">
    <name type="scientific">Lysinibacillus telephonicus</name>
    <dbReference type="NCBI Taxonomy" id="1714840"/>
    <lineage>
        <taxon>Bacteria</taxon>
        <taxon>Bacillati</taxon>
        <taxon>Bacillota</taxon>
        <taxon>Bacilli</taxon>
        <taxon>Bacillales</taxon>
        <taxon>Bacillaceae</taxon>
        <taxon>Lysinibacillus</taxon>
    </lineage>
</organism>
<dbReference type="NCBIfam" id="NF008528">
    <property type="entry name" value="PRK11463.1-2"/>
    <property type="match status" value="1"/>
</dbReference>
<evidence type="ECO:0000313" key="2">
    <source>
        <dbReference type="EMBL" id="RTQ92554.1"/>
    </source>
</evidence>
<dbReference type="GO" id="GO:0016020">
    <property type="term" value="C:membrane"/>
    <property type="evidence" value="ECO:0007669"/>
    <property type="project" value="InterPro"/>
</dbReference>
<dbReference type="PANTHER" id="PTHR35335:SF1">
    <property type="entry name" value="UPF0716 PROTEIN FXSA"/>
    <property type="match status" value="1"/>
</dbReference>
<dbReference type="Proteomes" id="UP000276349">
    <property type="component" value="Unassembled WGS sequence"/>
</dbReference>
<accession>A0A3S0KIT9</accession>
<dbReference type="OrthoDB" id="9792788at2"/>
<feature type="transmembrane region" description="Helical" evidence="1">
    <location>
        <begin position="75"/>
        <end position="100"/>
    </location>
</feature>
<keyword evidence="1" id="KW-0472">Membrane</keyword>
<dbReference type="PANTHER" id="PTHR35335">
    <property type="entry name" value="UPF0716 PROTEIN FXSA"/>
    <property type="match status" value="1"/>
</dbReference>
<keyword evidence="1" id="KW-1133">Transmembrane helix</keyword>
<evidence type="ECO:0000313" key="3">
    <source>
        <dbReference type="Proteomes" id="UP000276349"/>
    </source>
</evidence>
<dbReference type="Pfam" id="PF04186">
    <property type="entry name" value="FxsA"/>
    <property type="match status" value="1"/>
</dbReference>
<name>A0A3S0KIT9_9BACI</name>
<evidence type="ECO:0000256" key="1">
    <source>
        <dbReference type="SAM" id="Phobius"/>
    </source>
</evidence>
<dbReference type="EMBL" id="RXNR01000030">
    <property type="protein sequence ID" value="RTQ92554.1"/>
    <property type="molecule type" value="Genomic_DNA"/>
</dbReference>
<feature type="transmembrane region" description="Helical" evidence="1">
    <location>
        <begin position="7"/>
        <end position="29"/>
    </location>
</feature>
<keyword evidence="1" id="KW-0812">Transmembrane</keyword>
<proteinExistence type="predicted"/>
<sequence length="129" mass="14284">MKKLMGGLIAIVLIEIAIFILIGNIIGVFNTLLLILLTSVIGITVAKKQGIQSVQNIRNSIAEGMPPGVAMIDTFMIFVGGALLALPGFLTDILGFAFIFSFTRKLFKPMIYYWLRKKLKNGQVFIIHR</sequence>
<dbReference type="RefSeq" id="WP_126294648.1">
    <property type="nucleotide sequence ID" value="NZ_CP155468.1"/>
</dbReference>
<comment type="caution">
    <text evidence="2">The sequence shown here is derived from an EMBL/GenBank/DDBJ whole genome shotgun (WGS) entry which is preliminary data.</text>
</comment>
<dbReference type="InterPro" id="IPR007313">
    <property type="entry name" value="FxsA"/>
</dbReference>
<dbReference type="AlphaFoldDB" id="A0A3S0KIT9"/>
<protein>
    <submittedName>
        <fullName evidence="2">FxsA family protein</fullName>
    </submittedName>
</protein>
<gene>
    <name evidence="2" type="ORF">EKG35_11705</name>
</gene>
<reference evidence="2 3" key="1">
    <citation type="submission" date="2018-12" db="EMBL/GenBank/DDBJ databases">
        <authorList>
            <person name="Yu L."/>
        </authorList>
    </citation>
    <scope>NUCLEOTIDE SEQUENCE [LARGE SCALE GENOMIC DNA]</scope>
    <source>
        <strain evidence="2 3">S5H2222</strain>
    </source>
</reference>
<keyword evidence="3" id="KW-1185">Reference proteome</keyword>